<keyword evidence="2" id="KW-1185">Reference proteome</keyword>
<sequence length="127" mass="14673">MELIPIIKESLKELDSRSYSKRFIKPIREKVKEIAMEIAESENWANWEDNKVSNGVKTGGKMLNGEFLAEFYFSYKHDSWKKSSYLAVFQRDESSAAGYTIQAHDQELVSVFSSEEAIKLFHDAIQI</sequence>
<reference evidence="1 2" key="1">
    <citation type="submission" date="2019-08" db="EMBL/GenBank/DDBJ databases">
        <title>Microbe sample from Colwellia echini.</title>
        <authorList>
            <person name="Christiansen L."/>
            <person name="Pathiraja D."/>
            <person name="Schultz-Johansen M."/>
            <person name="Choi I.-G."/>
            <person name="Stougaard P."/>
        </authorList>
    </citation>
    <scope>NUCLEOTIDE SEQUENCE [LARGE SCALE GENOMIC DNA]</scope>
    <source>
        <strain evidence="1 2">A3</strain>
    </source>
</reference>
<dbReference type="EMBL" id="PJAI02000006">
    <property type="protein sequence ID" value="TYK66021.1"/>
    <property type="molecule type" value="Genomic_DNA"/>
</dbReference>
<evidence type="ECO:0000313" key="2">
    <source>
        <dbReference type="Proteomes" id="UP000815846"/>
    </source>
</evidence>
<comment type="caution">
    <text evidence="1">The sequence shown here is derived from an EMBL/GenBank/DDBJ whole genome shotgun (WGS) entry which is preliminary data.</text>
</comment>
<accession>A0ABY3MXT1</accession>
<dbReference type="RefSeq" id="WP_101345439.1">
    <property type="nucleotide sequence ID" value="NZ_PJAI02000006.1"/>
</dbReference>
<evidence type="ECO:0000313" key="1">
    <source>
        <dbReference type="EMBL" id="TYK66021.1"/>
    </source>
</evidence>
<proteinExistence type="predicted"/>
<dbReference type="Proteomes" id="UP000815846">
    <property type="component" value="Unassembled WGS sequence"/>
</dbReference>
<protein>
    <submittedName>
        <fullName evidence="1">Uncharacterized protein</fullName>
    </submittedName>
</protein>
<name>A0ABY3MXT1_9GAMM</name>
<gene>
    <name evidence="1" type="ORF">CWS31_007035</name>
</gene>
<organism evidence="1 2">
    <name type="scientific">Colwellia echini</name>
    <dbReference type="NCBI Taxonomy" id="1982103"/>
    <lineage>
        <taxon>Bacteria</taxon>
        <taxon>Pseudomonadati</taxon>
        <taxon>Pseudomonadota</taxon>
        <taxon>Gammaproteobacteria</taxon>
        <taxon>Alteromonadales</taxon>
        <taxon>Colwelliaceae</taxon>
        <taxon>Colwellia</taxon>
    </lineage>
</organism>